<organism evidence="2 3">
    <name type="scientific">Scleroderma citrinum Foug A</name>
    <dbReference type="NCBI Taxonomy" id="1036808"/>
    <lineage>
        <taxon>Eukaryota</taxon>
        <taxon>Fungi</taxon>
        <taxon>Dikarya</taxon>
        <taxon>Basidiomycota</taxon>
        <taxon>Agaricomycotina</taxon>
        <taxon>Agaricomycetes</taxon>
        <taxon>Agaricomycetidae</taxon>
        <taxon>Boletales</taxon>
        <taxon>Sclerodermatineae</taxon>
        <taxon>Sclerodermataceae</taxon>
        <taxon>Scleroderma</taxon>
    </lineage>
</organism>
<gene>
    <name evidence="2" type="ORF">SCLCIDRAFT_114482</name>
</gene>
<feature type="compositionally biased region" description="Polar residues" evidence="1">
    <location>
        <begin position="1"/>
        <end position="17"/>
    </location>
</feature>
<name>A0A0C3DVY6_9AGAM</name>
<dbReference type="Proteomes" id="UP000053989">
    <property type="component" value="Unassembled WGS sequence"/>
</dbReference>
<evidence type="ECO:0000313" key="2">
    <source>
        <dbReference type="EMBL" id="KIM64730.1"/>
    </source>
</evidence>
<reference evidence="2 3" key="1">
    <citation type="submission" date="2014-04" db="EMBL/GenBank/DDBJ databases">
        <authorList>
            <consortium name="DOE Joint Genome Institute"/>
            <person name="Kuo A."/>
            <person name="Kohler A."/>
            <person name="Nagy L.G."/>
            <person name="Floudas D."/>
            <person name="Copeland A."/>
            <person name="Barry K.W."/>
            <person name="Cichocki N."/>
            <person name="Veneault-Fourrey C."/>
            <person name="LaButti K."/>
            <person name="Lindquist E.A."/>
            <person name="Lipzen A."/>
            <person name="Lundell T."/>
            <person name="Morin E."/>
            <person name="Murat C."/>
            <person name="Sun H."/>
            <person name="Tunlid A."/>
            <person name="Henrissat B."/>
            <person name="Grigoriev I.V."/>
            <person name="Hibbett D.S."/>
            <person name="Martin F."/>
            <person name="Nordberg H.P."/>
            <person name="Cantor M.N."/>
            <person name="Hua S.X."/>
        </authorList>
    </citation>
    <scope>NUCLEOTIDE SEQUENCE [LARGE SCALE GENOMIC DNA]</scope>
    <source>
        <strain evidence="2 3">Foug A</strain>
    </source>
</reference>
<dbReference type="InParanoid" id="A0A0C3DVY6"/>
<dbReference type="EMBL" id="KN822026">
    <property type="protein sequence ID" value="KIM64730.1"/>
    <property type="molecule type" value="Genomic_DNA"/>
</dbReference>
<sequence length="355" mass="39199">MSESPPSHSDLPLSQQVRHCRSDSIHPPSTTANSSPSSPPVDTSSINDDDNDTSWSKSLIDDLKKCRDGFYAATPDLISHADFFLGGSVGDIAIVKNEGKKVELLLSGIFKIDQQLFFMSADGGFLPTNAYNRDFVDTKLTCQLIPVQNDPSFITAQNDFDAIVANVKGLERLILLKKGESLQSCIRDSAGKPCIRLSHTLFVKKDDNEDPETAVEDGKSLLVFVLFMHPTFLCSENVTANWPVHHRITSALEHASLTHNISHLPAYDEDHTLITPGNYHHKLCGAIVQVHFALIHYFIKQSKKSVFTAVTRQILVLRSPPPAPLNPLKRGHITDGPAFGNNNICKKVCRVSFFT</sequence>
<evidence type="ECO:0000313" key="3">
    <source>
        <dbReference type="Proteomes" id="UP000053989"/>
    </source>
</evidence>
<feature type="compositionally biased region" description="Low complexity" evidence="1">
    <location>
        <begin position="27"/>
        <end position="46"/>
    </location>
</feature>
<dbReference type="OrthoDB" id="2804425at2759"/>
<dbReference type="HOGENOM" id="CLU_046434_0_0_1"/>
<keyword evidence="3" id="KW-1185">Reference proteome</keyword>
<protein>
    <submittedName>
        <fullName evidence="2">Uncharacterized protein</fullName>
    </submittedName>
</protein>
<proteinExistence type="predicted"/>
<dbReference type="AlphaFoldDB" id="A0A0C3DVY6"/>
<feature type="region of interest" description="Disordered" evidence="1">
    <location>
        <begin position="1"/>
        <end position="51"/>
    </location>
</feature>
<evidence type="ECO:0000256" key="1">
    <source>
        <dbReference type="SAM" id="MobiDB-lite"/>
    </source>
</evidence>
<accession>A0A0C3DVY6</accession>
<reference evidence="3" key="2">
    <citation type="submission" date="2015-01" db="EMBL/GenBank/DDBJ databases">
        <title>Evolutionary Origins and Diversification of the Mycorrhizal Mutualists.</title>
        <authorList>
            <consortium name="DOE Joint Genome Institute"/>
            <consortium name="Mycorrhizal Genomics Consortium"/>
            <person name="Kohler A."/>
            <person name="Kuo A."/>
            <person name="Nagy L.G."/>
            <person name="Floudas D."/>
            <person name="Copeland A."/>
            <person name="Barry K.W."/>
            <person name="Cichocki N."/>
            <person name="Veneault-Fourrey C."/>
            <person name="LaButti K."/>
            <person name="Lindquist E.A."/>
            <person name="Lipzen A."/>
            <person name="Lundell T."/>
            <person name="Morin E."/>
            <person name="Murat C."/>
            <person name="Riley R."/>
            <person name="Ohm R."/>
            <person name="Sun H."/>
            <person name="Tunlid A."/>
            <person name="Henrissat B."/>
            <person name="Grigoriev I.V."/>
            <person name="Hibbett D.S."/>
            <person name="Martin F."/>
        </authorList>
    </citation>
    <scope>NUCLEOTIDE SEQUENCE [LARGE SCALE GENOMIC DNA]</scope>
    <source>
        <strain evidence="3">Foug A</strain>
    </source>
</reference>